<dbReference type="InterPro" id="IPR036397">
    <property type="entry name" value="RNaseH_sf"/>
</dbReference>
<keyword evidence="2" id="KW-1185">Reference proteome</keyword>
<proteinExistence type="predicted"/>
<dbReference type="EMBL" id="CP092864">
    <property type="protein sequence ID" value="UYV63481.1"/>
    <property type="molecule type" value="Genomic_DNA"/>
</dbReference>
<reference evidence="1 2" key="1">
    <citation type="submission" date="2022-01" db="EMBL/GenBank/DDBJ databases">
        <title>A chromosomal length assembly of Cordylochernes scorpioides.</title>
        <authorList>
            <person name="Zeh D."/>
            <person name="Zeh J."/>
        </authorList>
    </citation>
    <scope>NUCLEOTIDE SEQUENCE [LARGE SCALE GENOMIC DNA]</scope>
    <source>
        <strain evidence="1">IN4F17</strain>
        <tissue evidence="1">Whole Body</tissue>
    </source>
</reference>
<name>A0ABY6K5A6_9ARAC</name>
<dbReference type="PANTHER" id="PTHR46060:SF1">
    <property type="entry name" value="MARINER MOS1 TRANSPOSASE-LIKE PROTEIN"/>
    <property type="match status" value="1"/>
</dbReference>
<sequence>MDSKLGWILMGKVDGSLSSNYKGGPCSFTVQTTSELDGLVRNFWEVESVPSLQDQKTREEDYETYYMKTYSRNCQGRYSVKLLFRKANHAHTSLFPDSYSSQTSQRLMPIENSMSRANSEAKISPHLGHPSIISEVNRYSPQAAHQNSSIPTSKYPIIPLGGRSGESVLHKTNLDSRRSFQETNHQAGPSSLYASRSELKFSERYTEFQANTVRIQAPTVGVIIMILRQNVHLWNGNEATLQDQKKIRSQRSAGKVLLTIFWDVDGPIGLEFLSSRQRMNSDLYCDILVNRLKPGIRNKRRGKLSKGVLFLHDNARPHTSCKTVSTIIKLSFEVLEHPAYSPDLAPSDYQHI</sequence>
<dbReference type="Proteomes" id="UP001235939">
    <property type="component" value="Chromosome 02"/>
</dbReference>
<evidence type="ECO:0000313" key="1">
    <source>
        <dbReference type="EMBL" id="UYV63481.1"/>
    </source>
</evidence>
<dbReference type="InterPro" id="IPR001888">
    <property type="entry name" value="Transposase_1"/>
</dbReference>
<accession>A0ABY6K5A6</accession>
<dbReference type="InterPro" id="IPR052709">
    <property type="entry name" value="Transposase-MT_Hybrid"/>
</dbReference>
<evidence type="ECO:0000313" key="2">
    <source>
        <dbReference type="Proteomes" id="UP001235939"/>
    </source>
</evidence>
<dbReference type="Pfam" id="PF01359">
    <property type="entry name" value="Transposase_1"/>
    <property type="match status" value="1"/>
</dbReference>
<evidence type="ECO:0008006" key="3">
    <source>
        <dbReference type="Google" id="ProtNLM"/>
    </source>
</evidence>
<dbReference type="PANTHER" id="PTHR46060">
    <property type="entry name" value="MARINER MOS1 TRANSPOSASE-LIKE PROTEIN"/>
    <property type="match status" value="1"/>
</dbReference>
<dbReference type="Gene3D" id="3.30.420.10">
    <property type="entry name" value="Ribonuclease H-like superfamily/Ribonuclease H"/>
    <property type="match status" value="1"/>
</dbReference>
<gene>
    <name evidence="1" type="ORF">LAZ67_2004207</name>
</gene>
<organism evidence="1 2">
    <name type="scientific">Cordylochernes scorpioides</name>
    <dbReference type="NCBI Taxonomy" id="51811"/>
    <lineage>
        <taxon>Eukaryota</taxon>
        <taxon>Metazoa</taxon>
        <taxon>Ecdysozoa</taxon>
        <taxon>Arthropoda</taxon>
        <taxon>Chelicerata</taxon>
        <taxon>Arachnida</taxon>
        <taxon>Pseudoscorpiones</taxon>
        <taxon>Cheliferoidea</taxon>
        <taxon>Chernetidae</taxon>
        <taxon>Cordylochernes</taxon>
    </lineage>
</organism>
<protein>
    <recommendedName>
        <fullName evidence="3">Transposase</fullName>
    </recommendedName>
</protein>